<dbReference type="GO" id="GO:0009003">
    <property type="term" value="F:signal peptidase activity"/>
    <property type="evidence" value="ECO:0007669"/>
    <property type="project" value="UniProtKB-EC"/>
</dbReference>
<dbReference type="PANTHER" id="PTHR43390:SF1">
    <property type="entry name" value="CHLOROPLAST PROCESSING PEPTIDASE"/>
    <property type="match status" value="1"/>
</dbReference>
<keyword evidence="10" id="KW-1185">Reference proteome</keyword>
<dbReference type="EC" id="3.4.21.89" evidence="4 7"/>
<dbReference type="InterPro" id="IPR019758">
    <property type="entry name" value="Pept_S26A_signal_pept_1_CS"/>
</dbReference>
<name>A0A3P1VJ33_9STRE</name>
<dbReference type="Pfam" id="PF10502">
    <property type="entry name" value="Peptidase_S26"/>
    <property type="match status" value="1"/>
</dbReference>
<comment type="catalytic activity">
    <reaction evidence="1 7">
        <text>Cleavage of hydrophobic, N-terminal signal or leader sequences from secreted and periplasmic proteins.</text>
        <dbReference type="EC" id="3.4.21.89"/>
    </reaction>
</comment>
<sequence>MSSQNYPKKQLPETADIKAAYQKSKYKKTFWETIRSTVFMLVVVAAFAVLVAVLFLPILRIYGNSMKGNLDNGDIVVSVKSNHFETSDVVAFYYNNNILVKRVIAESGDWVDMDEKGNVYVNKKKLDEPYLTTKDYGHTDITFPYQVPENRIFVMGDNRKESIDSRSNAIGTVADEQIVGKLIFKIWPLSELGWID</sequence>
<organism evidence="9 10">
    <name type="scientific">Streptococcus minor</name>
    <dbReference type="NCBI Taxonomy" id="229549"/>
    <lineage>
        <taxon>Bacteria</taxon>
        <taxon>Bacillati</taxon>
        <taxon>Bacillota</taxon>
        <taxon>Bacilli</taxon>
        <taxon>Lactobacillales</taxon>
        <taxon>Streptococcaceae</taxon>
        <taxon>Streptococcus</taxon>
    </lineage>
</organism>
<feature type="active site" evidence="6">
    <location>
        <position position="101"/>
    </location>
</feature>
<feature type="active site" evidence="6">
    <location>
        <position position="65"/>
    </location>
</feature>
<gene>
    <name evidence="9" type="primary">lepB</name>
    <name evidence="9" type="ORF">EII38_01310</name>
</gene>
<keyword evidence="7" id="KW-0472">Membrane</keyword>
<dbReference type="EMBL" id="RQZA01000001">
    <property type="protein sequence ID" value="RRD32403.1"/>
    <property type="molecule type" value="Genomic_DNA"/>
</dbReference>
<keyword evidence="7" id="KW-0645">Protease</keyword>
<comment type="caution">
    <text evidence="9">The sequence shown here is derived from an EMBL/GenBank/DDBJ whole genome shotgun (WGS) entry which is preliminary data.</text>
</comment>
<dbReference type="GO" id="GO:0005886">
    <property type="term" value="C:plasma membrane"/>
    <property type="evidence" value="ECO:0007669"/>
    <property type="project" value="UniProtKB-SubCell"/>
</dbReference>
<dbReference type="InterPro" id="IPR019533">
    <property type="entry name" value="Peptidase_S26"/>
</dbReference>
<feature type="transmembrane region" description="Helical" evidence="7">
    <location>
        <begin position="38"/>
        <end position="59"/>
    </location>
</feature>
<evidence type="ECO:0000256" key="4">
    <source>
        <dbReference type="ARBA" id="ARBA00013208"/>
    </source>
</evidence>
<protein>
    <recommendedName>
        <fullName evidence="4 7">Signal peptidase I</fullName>
        <ecNumber evidence="4 7">3.4.21.89</ecNumber>
    </recommendedName>
</protein>
<dbReference type="GO" id="GO:0006465">
    <property type="term" value="P:signal peptide processing"/>
    <property type="evidence" value="ECO:0007669"/>
    <property type="project" value="InterPro"/>
</dbReference>
<dbReference type="SUPFAM" id="SSF51306">
    <property type="entry name" value="LexA/Signal peptidase"/>
    <property type="match status" value="1"/>
</dbReference>
<dbReference type="CDD" id="cd06530">
    <property type="entry name" value="S26_SPase_I"/>
    <property type="match status" value="1"/>
</dbReference>
<dbReference type="STRING" id="1123309.GCA_000377005_01468"/>
<dbReference type="NCBIfam" id="TIGR02227">
    <property type="entry name" value="sigpep_I_bact"/>
    <property type="match status" value="1"/>
</dbReference>
<feature type="domain" description="Peptidase S26" evidence="8">
    <location>
        <begin position="36"/>
        <end position="187"/>
    </location>
</feature>
<comment type="subcellular location">
    <subcellularLocation>
        <location evidence="2">Cell membrane</location>
        <topology evidence="2">Single-pass type II membrane protein</topology>
    </subcellularLocation>
    <subcellularLocation>
        <location evidence="7">Membrane</location>
        <topology evidence="7">Single-pass type II membrane protein</topology>
    </subcellularLocation>
</comment>
<evidence type="ECO:0000256" key="7">
    <source>
        <dbReference type="RuleBase" id="RU362042"/>
    </source>
</evidence>
<dbReference type="InterPro" id="IPR036286">
    <property type="entry name" value="LexA/Signal_pep-like_sf"/>
</dbReference>
<dbReference type="InterPro" id="IPR000223">
    <property type="entry name" value="Pept_S26A_signal_pept_1"/>
</dbReference>
<evidence type="ECO:0000256" key="3">
    <source>
        <dbReference type="ARBA" id="ARBA00009370"/>
    </source>
</evidence>
<accession>A0A3P1VJ33</accession>
<dbReference type="PRINTS" id="PR00727">
    <property type="entry name" value="LEADERPTASE"/>
</dbReference>
<reference evidence="9 10" key="1">
    <citation type="submission" date="2018-11" db="EMBL/GenBank/DDBJ databases">
        <title>Genomes From Bacteria Associated with the Canine Oral Cavity: a Test Case for Automated Genome-Based Taxonomic Assignment.</title>
        <authorList>
            <person name="Coil D.A."/>
            <person name="Jospin G."/>
            <person name="Darling A.E."/>
            <person name="Wallis C."/>
            <person name="Davis I.J."/>
            <person name="Harris S."/>
            <person name="Eisen J.A."/>
            <person name="Holcombe L.J."/>
            <person name="O'Flynn C."/>
        </authorList>
    </citation>
    <scope>NUCLEOTIDE SEQUENCE [LARGE SCALE GENOMIC DNA]</scope>
    <source>
        <strain evidence="9 10">OH4621_COT-116</strain>
    </source>
</reference>
<evidence type="ECO:0000256" key="5">
    <source>
        <dbReference type="ARBA" id="ARBA00022801"/>
    </source>
</evidence>
<evidence type="ECO:0000259" key="8">
    <source>
        <dbReference type="Pfam" id="PF10502"/>
    </source>
</evidence>
<dbReference type="RefSeq" id="WP_018167387.1">
    <property type="nucleotide sequence ID" value="NZ_RQZA01000001.1"/>
</dbReference>
<evidence type="ECO:0000256" key="6">
    <source>
        <dbReference type="PIRSR" id="PIRSR600223-1"/>
    </source>
</evidence>
<dbReference type="Proteomes" id="UP000281771">
    <property type="component" value="Unassembled WGS sequence"/>
</dbReference>
<dbReference type="AlphaFoldDB" id="A0A3P1VJ33"/>
<evidence type="ECO:0000313" key="9">
    <source>
        <dbReference type="EMBL" id="RRD32403.1"/>
    </source>
</evidence>
<dbReference type="GO" id="GO:0004252">
    <property type="term" value="F:serine-type endopeptidase activity"/>
    <property type="evidence" value="ECO:0007669"/>
    <property type="project" value="InterPro"/>
</dbReference>
<evidence type="ECO:0000256" key="1">
    <source>
        <dbReference type="ARBA" id="ARBA00000677"/>
    </source>
</evidence>
<dbReference type="PROSITE" id="PS00761">
    <property type="entry name" value="SPASE_I_3"/>
    <property type="match status" value="1"/>
</dbReference>
<dbReference type="Gene3D" id="2.10.109.10">
    <property type="entry name" value="Umud Fragment, subunit A"/>
    <property type="match status" value="1"/>
</dbReference>
<evidence type="ECO:0000313" key="10">
    <source>
        <dbReference type="Proteomes" id="UP000281771"/>
    </source>
</evidence>
<proteinExistence type="inferred from homology"/>
<keyword evidence="5 7" id="KW-0378">Hydrolase</keyword>
<dbReference type="PANTHER" id="PTHR43390">
    <property type="entry name" value="SIGNAL PEPTIDASE I"/>
    <property type="match status" value="1"/>
</dbReference>
<keyword evidence="7" id="KW-0812">Transmembrane</keyword>
<keyword evidence="7" id="KW-1133">Transmembrane helix</keyword>
<comment type="similarity">
    <text evidence="3 7">Belongs to the peptidase S26 family.</text>
</comment>
<evidence type="ECO:0000256" key="2">
    <source>
        <dbReference type="ARBA" id="ARBA00004401"/>
    </source>
</evidence>